<keyword evidence="2" id="KW-1185">Reference proteome</keyword>
<name>A0ACC2Q408_9NEOP</name>
<accession>A0ACC2Q408</accession>
<sequence>MTRLHVFSFYLRLSLQVQKTISCMYFPGVATVRRARRTRWSTRWRCAWEEHRRVLVGVIGGGDLSRRALVQAMVRSEEEWQAVASFCEAIMLVKEEADRIRQRQQRPRRSRRRRDPADIRPP</sequence>
<proteinExistence type="predicted"/>
<gene>
    <name evidence="1" type="ORF">PYW08_011020</name>
</gene>
<comment type="caution">
    <text evidence="1">The sequence shown here is derived from an EMBL/GenBank/DDBJ whole genome shotgun (WGS) entry which is preliminary data.</text>
</comment>
<dbReference type="Proteomes" id="UP001231649">
    <property type="component" value="Chromosome 28"/>
</dbReference>
<evidence type="ECO:0000313" key="1">
    <source>
        <dbReference type="EMBL" id="KAJ8706394.1"/>
    </source>
</evidence>
<reference evidence="1" key="1">
    <citation type="submission" date="2023-03" db="EMBL/GenBank/DDBJ databases">
        <title>Chromosome-level genomes of two armyworms, Mythimna separata and Mythimna loreyi, provide insights into the biosynthesis and reception of sex pheromones.</title>
        <authorList>
            <person name="Zhao H."/>
        </authorList>
    </citation>
    <scope>NUCLEOTIDE SEQUENCE</scope>
    <source>
        <strain evidence="1">BeijingLab</strain>
    </source>
</reference>
<evidence type="ECO:0000313" key="2">
    <source>
        <dbReference type="Proteomes" id="UP001231649"/>
    </source>
</evidence>
<organism evidence="1 2">
    <name type="scientific">Mythimna loreyi</name>
    <dbReference type="NCBI Taxonomy" id="667449"/>
    <lineage>
        <taxon>Eukaryota</taxon>
        <taxon>Metazoa</taxon>
        <taxon>Ecdysozoa</taxon>
        <taxon>Arthropoda</taxon>
        <taxon>Hexapoda</taxon>
        <taxon>Insecta</taxon>
        <taxon>Pterygota</taxon>
        <taxon>Neoptera</taxon>
        <taxon>Endopterygota</taxon>
        <taxon>Lepidoptera</taxon>
        <taxon>Glossata</taxon>
        <taxon>Ditrysia</taxon>
        <taxon>Noctuoidea</taxon>
        <taxon>Noctuidae</taxon>
        <taxon>Noctuinae</taxon>
        <taxon>Hadenini</taxon>
        <taxon>Mythimna</taxon>
    </lineage>
</organism>
<dbReference type="EMBL" id="CM056804">
    <property type="protein sequence ID" value="KAJ8706394.1"/>
    <property type="molecule type" value="Genomic_DNA"/>
</dbReference>
<protein>
    <submittedName>
        <fullName evidence="1">Uncharacterized protein</fullName>
    </submittedName>
</protein>